<dbReference type="InterPro" id="IPR057683">
    <property type="entry name" value="DUF7923"/>
</dbReference>
<feature type="region of interest" description="Disordered" evidence="1">
    <location>
        <begin position="1"/>
        <end position="60"/>
    </location>
</feature>
<evidence type="ECO:0000256" key="1">
    <source>
        <dbReference type="SAM" id="MobiDB-lite"/>
    </source>
</evidence>
<dbReference type="InterPro" id="IPR036265">
    <property type="entry name" value="HIT-like_sf"/>
</dbReference>
<evidence type="ECO:0000259" key="3">
    <source>
        <dbReference type="Pfam" id="PF25540"/>
    </source>
</evidence>
<evidence type="ECO:0000259" key="2">
    <source>
        <dbReference type="Pfam" id="PF01230"/>
    </source>
</evidence>
<proteinExistence type="predicted"/>
<feature type="region of interest" description="Disordered" evidence="1">
    <location>
        <begin position="574"/>
        <end position="612"/>
    </location>
</feature>
<dbReference type="Pfam" id="PF25543">
    <property type="entry name" value="zf-CCCH_tandem"/>
    <property type="match status" value="1"/>
</dbReference>
<reference evidence="5" key="2">
    <citation type="submission" date="2021-08" db="EMBL/GenBank/DDBJ databases">
        <authorList>
            <person name="Gostincar C."/>
            <person name="Sun X."/>
            <person name="Song Z."/>
            <person name="Gunde-Cimerman N."/>
        </authorList>
    </citation>
    <scope>NUCLEOTIDE SEQUENCE</scope>
    <source>
        <strain evidence="5">EXF-8016</strain>
    </source>
</reference>
<reference evidence="5" key="1">
    <citation type="journal article" date="2021" name="J Fungi (Basel)">
        <title>Virulence traits and population genomics of the black yeast Aureobasidium melanogenum.</title>
        <authorList>
            <person name="Cernosa A."/>
            <person name="Sun X."/>
            <person name="Gostincar C."/>
            <person name="Fang C."/>
            <person name="Gunde-Cimerman N."/>
            <person name="Song Z."/>
        </authorList>
    </citation>
    <scope>NUCLEOTIDE SEQUENCE</scope>
    <source>
        <strain evidence="5">EXF-8016</strain>
    </source>
</reference>
<name>A0A9P8GI28_AURME</name>
<protein>
    <submittedName>
        <fullName evidence="5">HIT-like protein</fullName>
    </submittedName>
</protein>
<dbReference type="OrthoDB" id="3512845at2759"/>
<dbReference type="GO" id="GO:0003824">
    <property type="term" value="F:catalytic activity"/>
    <property type="evidence" value="ECO:0007669"/>
    <property type="project" value="InterPro"/>
</dbReference>
<dbReference type="PANTHER" id="PTHR37543:SF1">
    <property type="entry name" value="CCCH ZINC FINGER DNA BINDING PROTEIN (AFU_ORTHOLOGUE AFUA_5G12760)"/>
    <property type="match status" value="1"/>
</dbReference>
<dbReference type="Gene3D" id="3.30.428.10">
    <property type="entry name" value="HIT-like"/>
    <property type="match status" value="1"/>
</dbReference>
<comment type="caution">
    <text evidence="5">The sequence shown here is derived from an EMBL/GenBank/DDBJ whole genome shotgun (WGS) entry which is preliminary data.</text>
</comment>
<organism evidence="5 6">
    <name type="scientific">Aureobasidium melanogenum</name>
    <name type="common">Aureobasidium pullulans var. melanogenum</name>
    <dbReference type="NCBI Taxonomy" id="46634"/>
    <lineage>
        <taxon>Eukaryota</taxon>
        <taxon>Fungi</taxon>
        <taxon>Dikarya</taxon>
        <taxon>Ascomycota</taxon>
        <taxon>Pezizomycotina</taxon>
        <taxon>Dothideomycetes</taxon>
        <taxon>Dothideomycetidae</taxon>
        <taxon>Dothideales</taxon>
        <taxon>Saccotheciaceae</taxon>
        <taxon>Aureobasidium</taxon>
    </lineage>
</organism>
<feature type="domain" description="HIT" evidence="2">
    <location>
        <begin position="77"/>
        <end position="201"/>
    </location>
</feature>
<dbReference type="Pfam" id="PF25540">
    <property type="entry name" value="DUF7923"/>
    <property type="match status" value="1"/>
</dbReference>
<evidence type="ECO:0000313" key="6">
    <source>
        <dbReference type="Proteomes" id="UP000767238"/>
    </source>
</evidence>
<feature type="compositionally biased region" description="Basic and acidic residues" evidence="1">
    <location>
        <begin position="584"/>
        <end position="595"/>
    </location>
</feature>
<accession>A0A9P8GI28</accession>
<sequence>MGAPQEAITEDEIVGMELPDTKPNSKNAFTELMSKKPINPQMSPEKSGKHSSSDKAKPKWSFDGRDGLGVYTVDPDAYDRVLFNNEHAVIIKDMFPKSSVHLLVLPKSDRNLLHPFKAFEDPQLLADIKVEVERAKQMVASELRRKYGQFSKSEQARIQARDADDPPEVLPEGRDWMKEIITGVHAVPSMNHLHVHVMSRDMTSFLVPLEKFPLANDDPVRRIGHGPCSPELDGATIKKLAEDHENIKGFDASKATFYDNVMQHLLHLTDALALERAQRARLDQQFASLRLHVRHNSSSTEQSSYVLALIDGNELIFHTSFLGQGDQGGRHAAKVLFQTINEYAFSTIDSLSIHNKVIVRVYVDLEELCSLCLRAGLVDHSSQVRLFVRGFCQDKNLFDLIDVGMKGREVVIDKMEDNLHMNIVDTHCKHILFGCEDGEIYAPMLKRLLAENVETRSRITLLHGTRLDNRLVSLQLAATQMSRVFRDTRVDTPKMVDPVQELSFIPTLLRESVSPPLSSSSPATSHSSFRATTTVVHPAVRELHSRQVSASSNQSVEMSATPVTSWAMAAKKGAAVKAPPQSSIKEREPSADGIRRNRKGQRIDPPTPEFKKDEVNRLKKLKLCNAHHLRHNCPYPDGKCEHDHLYKCNAKELETLKLVARMSACIHGSECSDAGCIYGHRCPFPESRESGSKGKPCINGENCRFPPEMHNMDITAVRRLKIT</sequence>
<dbReference type="AlphaFoldDB" id="A0A9P8GI28"/>
<feature type="compositionally biased region" description="Basic and acidic residues" evidence="1">
    <location>
        <begin position="46"/>
        <end position="60"/>
    </location>
</feature>
<dbReference type="SUPFAM" id="SSF54197">
    <property type="entry name" value="HIT-like"/>
    <property type="match status" value="1"/>
</dbReference>
<dbReference type="InterPro" id="IPR057654">
    <property type="entry name" value="Znf-CCCH_tandem"/>
</dbReference>
<feature type="domain" description="Tandem CCCH zinc finger" evidence="4">
    <location>
        <begin position="656"/>
        <end position="714"/>
    </location>
</feature>
<dbReference type="PANTHER" id="PTHR37543">
    <property type="entry name" value="CCCH ZINC FINGER DNA BINDING PROTEIN (AFU_ORTHOLOGUE AFUA_5G12760)"/>
    <property type="match status" value="1"/>
</dbReference>
<dbReference type="Pfam" id="PF01230">
    <property type="entry name" value="HIT"/>
    <property type="match status" value="1"/>
</dbReference>
<evidence type="ECO:0000313" key="5">
    <source>
        <dbReference type="EMBL" id="KAH0223931.1"/>
    </source>
</evidence>
<dbReference type="Proteomes" id="UP000767238">
    <property type="component" value="Unassembled WGS sequence"/>
</dbReference>
<feature type="non-terminal residue" evidence="5">
    <location>
        <position position="723"/>
    </location>
</feature>
<gene>
    <name evidence="5" type="ORF">KCV03_g3952</name>
</gene>
<dbReference type="EMBL" id="JAHFYH010000022">
    <property type="protein sequence ID" value="KAH0223931.1"/>
    <property type="molecule type" value="Genomic_DNA"/>
</dbReference>
<feature type="domain" description="DUF7923" evidence="3">
    <location>
        <begin position="301"/>
        <end position="485"/>
    </location>
</feature>
<evidence type="ECO:0000259" key="4">
    <source>
        <dbReference type="Pfam" id="PF25543"/>
    </source>
</evidence>
<dbReference type="InterPro" id="IPR011146">
    <property type="entry name" value="HIT-like"/>
</dbReference>